<sequence>MKRSGILVLFLLTWGEIYSETCIPVAGRHVNVRSGPGIQHRAVASMPYGESTCTTNYQVFQYREVYRVDDMHFVNLYSNPPCVFGMNLGCLCINRE</sequence>
<reference evidence="1 2" key="1">
    <citation type="submission" date="2011-10" db="EMBL/GenBank/DDBJ databases">
        <title>The Improved High-Quality Draft genome of Leptonema illini DSM 21528.</title>
        <authorList>
            <consortium name="US DOE Joint Genome Institute (JGI-PGF)"/>
            <person name="Lucas S."/>
            <person name="Copeland A."/>
            <person name="Lapidus A."/>
            <person name="Glavina del Rio T."/>
            <person name="Dalin E."/>
            <person name="Tice H."/>
            <person name="Bruce D."/>
            <person name="Goodwin L."/>
            <person name="Pitluck S."/>
            <person name="Peters L."/>
            <person name="Mikhailova N."/>
            <person name="Held B."/>
            <person name="Kyrpides N."/>
            <person name="Mavromatis K."/>
            <person name="Ivanova N."/>
            <person name="Markowitz V."/>
            <person name="Cheng J.-F."/>
            <person name="Hugenholtz P."/>
            <person name="Woyke T."/>
            <person name="Wu D."/>
            <person name="Gronow S."/>
            <person name="Wellnitz S."/>
            <person name="Brambilla E.-M."/>
            <person name="Klenk H.-P."/>
            <person name="Eisen J.A."/>
        </authorList>
    </citation>
    <scope>NUCLEOTIDE SEQUENCE [LARGE SCALE GENOMIC DNA]</scope>
    <source>
        <strain evidence="1 2">DSM 21528</strain>
    </source>
</reference>
<gene>
    <name evidence="1" type="ORF">Lepil_3914</name>
</gene>
<dbReference type="AlphaFoldDB" id="H2CAX1"/>
<organism evidence="1 2">
    <name type="scientific">Leptonema illini DSM 21528</name>
    <dbReference type="NCBI Taxonomy" id="929563"/>
    <lineage>
        <taxon>Bacteria</taxon>
        <taxon>Pseudomonadati</taxon>
        <taxon>Spirochaetota</taxon>
        <taxon>Spirochaetia</taxon>
        <taxon>Leptospirales</taxon>
        <taxon>Leptospiraceae</taxon>
        <taxon>Leptonema</taxon>
    </lineage>
</organism>
<dbReference type="HOGENOM" id="CLU_2356301_0_0_12"/>
<dbReference type="STRING" id="183.GCA_002009735_01574"/>
<keyword evidence="2" id="KW-1185">Reference proteome</keyword>
<dbReference type="EMBL" id="JH597773">
    <property type="protein sequence ID" value="EHQ08566.1"/>
    <property type="molecule type" value="Genomic_DNA"/>
</dbReference>
<evidence type="ECO:0000313" key="1">
    <source>
        <dbReference type="EMBL" id="EHQ08566.1"/>
    </source>
</evidence>
<dbReference type="Proteomes" id="UP000005737">
    <property type="component" value="Unassembled WGS sequence"/>
</dbReference>
<protein>
    <submittedName>
        <fullName evidence="1">Uncharacterized protein</fullName>
    </submittedName>
</protein>
<proteinExistence type="predicted"/>
<name>H2CAX1_9LEPT</name>
<accession>H2CAX1</accession>
<evidence type="ECO:0000313" key="2">
    <source>
        <dbReference type="Proteomes" id="UP000005737"/>
    </source>
</evidence>